<evidence type="ECO:0000313" key="7">
    <source>
        <dbReference type="Proteomes" id="UP001258017"/>
    </source>
</evidence>
<dbReference type="Proteomes" id="UP001258017">
    <property type="component" value="Unassembled WGS sequence"/>
</dbReference>
<evidence type="ECO:0000256" key="3">
    <source>
        <dbReference type="SAM" id="Coils"/>
    </source>
</evidence>
<dbReference type="EMBL" id="JAIFRP010000021">
    <property type="protein sequence ID" value="KAK2585748.1"/>
    <property type="molecule type" value="Genomic_DNA"/>
</dbReference>
<reference evidence="6" key="2">
    <citation type="journal article" date="2023" name="Commun. Biol.">
        <title>Intrasexual cuticular hydrocarbon dimorphism in a wasp sheds light on hydrocarbon biosynthesis genes in Hymenoptera.</title>
        <authorList>
            <person name="Moris V.C."/>
            <person name="Podsiadlowski L."/>
            <person name="Martin S."/>
            <person name="Oeyen J.P."/>
            <person name="Donath A."/>
            <person name="Petersen M."/>
            <person name="Wilbrandt J."/>
            <person name="Misof B."/>
            <person name="Liedtke D."/>
            <person name="Thamm M."/>
            <person name="Scheiner R."/>
            <person name="Schmitt T."/>
            <person name="Niehuis O."/>
        </authorList>
    </citation>
    <scope>NUCLEOTIDE SEQUENCE</scope>
    <source>
        <strain evidence="6">GBR_01_08_01A</strain>
    </source>
</reference>
<name>A0AAD9RU56_9HYME</name>
<feature type="coiled-coil region" evidence="3">
    <location>
        <begin position="119"/>
        <end position="146"/>
    </location>
</feature>
<evidence type="ECO:0000256" key="1">
    <source>
        <dbReference type="ARBA" id="ARBA00006091"/>
    </source>
</evidence>
<dbReference type="GO" id="GO:0006388">
    <property type="term" value="P:tRNA splicing, via endonucleolytic cleavage and ligation"/>
    <property type="evidence" value="ECO:0007669"/>
    <property type="project" value="InterPro"/>
</dbReference>
<sequence length="184" mass="21417">MYDICHPIYYYIGKLGCNNPVKISTAFYVYMELCEAKRFWDVNYKYNEELDLIYLEVKKNKHSNIEIYIPWPVSYSITLDLIEQMQQMLQTEHLTFVFKATDSTSVCYRASAGLVKPVAPELTKQLKEKEDKRMLLEKNIRKNTSNLYELAKSITAGNRSAQFTEDHDNENDLTNTATTSAMQP</sequence>
<dbReference type="GO" id="GO:0005634">
    <property type="term" value="C:nucleus"/>
    <property type="evidence" value="ECO:0007669"/>
    <property type="project" value="UniProtKB-ARBA"/>
</dbReference>
<keyword evidence="3" id="KW-0175">Coiled coil</keyword>
<evidence type="ECO:0000259" key="5">
    <source>
        <dbReference type="Pfam" id="PF09631"/>
    </source>
</evidence>
<feature type="compositionally biased region" description="Polar residues" evidence="4">
    <location>
        <begin position="172"/>
        <end position="184"/>
    </location>
</feature>
<proteinExistence type="inferred from homology"/>
<feature type="region of interest" description="Disordered" evidence="4">
    <location>
        <begin position="159"/>
        <end position="184"/>
    </location>
</feature>
<dbReference type="SUPFAM" id="SSF53032">
    <property type="entry name" value="tRNA-intron endonuclease catalytic domain-like"/>
    <property type="match status" value="1"/>
</dbReference>
<dbReference type="PANTHER" id="PTHR28582:SF1">
    <property type="entry name" value="TRNA-SPLICING ENDONUCLEASE SUBUNIT SEN15"/>
    <property type="match status" value="1"/>
</dbReference>
<dbReference type="GO" id="GO:0003676">
    <property type="term" value="F:nucleic acid binding"/>
    <property type="evidence" value="ECO:0007669"/>
    <property type="project" value="InterPro"/>
</dbReference>
<accession>A0AAD9RU56</accession>
<evidence type="ECO:0000313" key="6">
    <source>
        <dbReference type="EMBL" id="KAK2585748.1"/>
    </source>
</evidence>
<keyword evidence="7" id="KW-1185">Reference proteome</keyword>
<dbReference type="Gene3D" id="3.40.1350.10">
    <property type="match status" value="1"/>
</dbReference>
<dbReference type="InterPro" id="IPR018593">
    <property type="entry name" value="tRNA-endonuc_su_Sen15"/>
</dbReference>
<dbReference type="InterPro" id="IPR036167">
    <property type="entry name" value="tRNA_intron_Endo_cat-like_sf"/>
</dbReference>
<feature type="domain" description="tRNA-splicing endonuclease subunit Sen15" evidence="5">
    <location>
        <begin position="29"/>
        <end position="117"/>
    </location>
</feature>
<organism evidence="6 7">
    <name type="scientific">Odynerus spinipes</name>
    <dbReference type="NCBI Taxonomy" id="1348599"/>
    <lineage>
        <taxon>Eukaryota</taxon>
        <taxon>Metazoa</taxon>
        <taxon>Ecdysozoa</taxon>
        <taxon>Arthropoda</taxon>
        <taxon>Hexapoda</taxon>
        <taxon>Insecta</taxon>
        <taxon>Pterygota</taxon>
        <taxon>Neoptera</taxon>
        <taxon>Endopterygota</taxon>
        <taxon>Hymenoptera</taxon>
        <taxon>Apocrita</taxon>
        <taxon>Aculeata</taxon>
        <taxon>Vespoidea</taxon>
        <taxon>Vespidae</taxon>
        <taxon>Eumeninae</taxon>
        <taxon>Odynerus</taxon>
    </lineage>
</organism>
<protein>
    <recommendedName>
        <fullName evidence="5">tRNA-splicing endonuclease subunit Sen15 domain-containing protein</fullName>
    </recommendedName>
</protein>
<dbReference type="Pfam" id="PF09631">
    <property type="entry name" value="Sen15"/>
    <property type="match status" value="1"/>
</dbReference>
<comment type="caution">
    <text evidence="6">The sequence shown here is derived from an EMBL/GenBank/DDBJ whole genome shotgun (WGS) entry which is preliminary data.</text>
</comment>
<dbReference type="PANTHER" id="PTHR28582">
    <property type="entry name" value="TRNA-SPLICING ENDONUCLEASE SUBUNIT SEN15"/>
    <property type="match status" value="1"/>
</dbReference>
<gene>
    <name evidence="6" type="ORF">KPH14_010359</name>
</gene>
<evidence type="ECO:0000256" key="2">
    <source>
        <dbReference type="ARBA" id="ARBA00022694"/>
    </source>
</evidence>
<reference evidence="6" key="1">
    <citation type="submission" date="2021-08" db="EMBL/GenBank/DDBJ databases">
        <authorList>
            <person name="Misof B."/>
            <person name="Oliver O."/>
            <person name="Podsiadlowski L."/>
            <person name="Donath A."/>
            <person name="Peters R."/>
            <person name="Mayer C."/>
            <person name="Rust J."/>
            <person name="Gunkel S."/>
            <person name="Lesny P."/>
            <person name="Martin S."/>
            <person name="Oeyen J.P."/>
            <person name="Petersen M."/>
            <person name="Panagiotis P."/>
            <person name="Wilbrandt J."/>
            <person name="Tanja T."/>
        </authorList>
    </citation>
    <scope>NUCLEOTIDE SEQUENCE</scope>
    <source>
        <strain evidence="6">GBR_01_08_01A</strain>
        <tissue evidence="6">Thorax + abdomen</tissue>
    </source>
</reference>
<comment type="similarity">
    <text evidence="1">Belongs to the SEN15 family.</text>
</comment>
<dbReference type="InterPro" id="IPR011856">
    <property type="entry name" value="tRNA_endonuc-like_dom_sf"/>
</dbReference>
<evidence type="ECO:0000256" key="4">
    <source>
        <dbReference type="SAM" id="MobiDB-lite"/>
    </source>
</evidence>
<keyword evidence="2" id="KW-0819">tRNA processing</keyword>
<dbReference type="AlphaFoldDB" id="A0AAD9RU56"/>